<dbReference type="PROSITE" id="PS51099">
    <property type="entry name" value="PTS_EIIB_TYPE_2"/>
    <property type="match status" value="1"/>
</dbReference>
<comment type="caution">
    <text evidence="14">The sequence shown here is derived from an EMBL/GenBank/DDBJ whole genome shotgun (WGS) entry which is preliminary data.</text>
</comment>
<dbReference type="GO" id="GO:0008982">
    <property type="term" value="F:protein-N(PI)-phosphohistidine-sugar phosphotransferase activity"/>
    <property type="evidence" value="ECO:0007669"/>
    <property type="project" value="InterPro"/>
</dbReference>
<feature type="domain" description="PTS EIIA type-2" evidence="11">
    <location>
        <begin position="533"/>
        <end position="675"/>
    </location>
</feature>
<evidence type="ECO:0000313" key="15">
    <source>
        <dbReference type="Proteomes" id="UP000033531"/>
    </source>
</evidence>
<evidence type="ECO:0000259" key="12">
    <source>
        <dbReference type="PROSITE" id="PS51099"/>
    </source>
</evidence>
<dbReference type="PATRIC" id="fig|1218507.3.peg.497"/>
<dbReference type="GO" id="GO:0005737">
    <property type="term" value="C:cytoplasm"/>
    <property type="evidence" value="ECO:0007669"/>
    <property type="project" value="UniProtKB-SubCell"/>
</dbReference>
<dbReference type="Gene3D" id="3.40.930.10">
    <property type="entry name" value="Mannitol-specific EII, Chain A"/>
    <property type="match status" value="1"/>
</dbReference>
<evidence type="ECO:0000256" key="1">
    <source>
        <dbReference type="ARBA" id="ARBA00004496"/>
    </source>
</evidence>
<comment type="subcellular location">
    <subcellularLocation>
        <location evidence="1">Cytoplasm</location>
    </subcellularLocation>
</comment>
<evidence type="ECO:0000256" key="10">
    <source>
        <dbReference type="ARBA" id="ARBA00042072"/>
    </source>
</evidence>
<dbReference type="Gene3D" id="1.10.1790.10">
    <property type="entry name" value="PRD domain"/>
    <property type="match status" value="1"/>
</dbReference>
<dbReference type="GO" id="GO:0016301">
    <property type="term" value="F:kinase activity"/>
    <property type="evidence" value="ECO:0007669"/>
    <property type="project" value="UniProtKB-KW"/>
</dbReference>
<evidence type="ECO:0000313" key="14">
    <source>
        <dbReference type="EMBL" id="KJY57829.1"/>
    </source>
</evidence>
<dbReference type="InterPro" id="IPR016152">
    <property type="entry name" value="PTrfase/Anion_transptr"/>
</dbReference>
<dbReference type="OrthoDB" id="369398at2"/>
<dbReference type="Pfam" id="PF00359">
    <property type="entry name" value="PTS_EIIA_2"/>
    <property type="match status" value="1"/>
</dbReference>
<feature type="domain" description="PRD" evidence="13">
    <location>
        <begin position="277"/>
        <end position="384"/>
    </location>
</feature>
<keyword evidence="2" id="KW-0813">Transport</keyword>
<dbReference type="STRING" id="1218507.JF74_03320"/>
<keyword evidence="3" id="KW-0963">Cytoplasm</keyword>
<evidence type="ECO:0000256" key="9">
    <source>
        <dbReference type="ARBA" id="ARBA00041175"/>
    </source>
</evidence>
<dbReference type="RefSeq" id="WP_046324275.1">
    <property type="nucleotide sequence ID" value="NZ_JBHTMT010000006.1"/>
</dbReference>
<dbReference type="Proteomes" id="UP000033531">
    <property type="component" value="Unassembled WGS sequence"/>
</dbReference>
<dbReference type="SUPFAM" id="SSF55804">
    <property type="entry name" value="Phoshotransferase/anion transport protein"/>
    <property type="match status" value="1"/>
</dbReference>
<dbReference type="AlphaFoldDB" id="A0A0F4LHT6"/>
<dbReference type="PANTHER" id="PTHR36203">
    <property type="entry name" value="ASCORBATE-SPECIFIC PTS SYSTEM EIIA COMPONENT"/>
    <property type="match status" value="1"/>
</dbReference>
<dbReference type="PANTHER" id="PTHR36203:SF1">
    <property type="entry name" value="ASCORBATE-SPECIFIC PTS SYSTEM EIIA COMPONENT"/>
    <property type="match status" value="1"/>
</dbReference>
<evidence type="ECO:0000256" key="6">
    <source>
        <dbReference type="ARBA" id="ARBA00022683"/>
    </source>
</evidence>
<reference evidence="14 15" key="1">
    <citation type="submission" date="2015-01" db="EMBL/GenBank/DDBJ databases">
        <title>Comparative genomics of the lactic acid bacteria isolated from the honey bee gut.</title>
        <authorList>
            <person name="Ellegaard K.M."/>
            <person name="Tamarit D."/>
            <person name="Javelind E."/>
            <person name="Olofsson T."/>
            <person name="Andersson S.G."/>
            <person name="Vasquez A."/>
        </authorList>
    </citation>
    <scope>NUCLEOTIDE SEQUENCE [LARGE SCALE GENOMIC DNA]</scope>
    <source>
        <strain evidence="14 15">Hma8</strain>
    </source>
</reference>
<dbReference type="GO" id="GO:0009401">
    <property type="term" value="P:phosphoenolpyruvate-dependent sugar phosphotransferase system"/>
    <property type="evidence" value="ECO:0007669"/>
    <property type="project" value="UniProtKB-KW"/>
</dbReference>
<dbReference type="PROSITE" id="PS00372">
    <property type="entry name" value="PTS_EIIA_TYPE_2_HIS"/>
    <property type="match status" value="1"/>
</dbReference>
<evidence type="ECO:0000256" key="4">
    <source>
        <dbReference type="ARBA" id="ARBA00022553"/>
    </source>
</evidence>
<dbReference type="InterPro" id="IPR011608">
    <property type="entry name" value="PRD"/>
</dbReference>
<dbReference type="HOGENOM" id="CLU_013442_1_0_9"/>
<comment type="function">
    <text evidence="8">The phosphoenolpyruvate-dependent sugar phosphotransferase system (sugar PTS), a major carbohydrate active transport system, catalyzes the phosphorylation of incoming sugar substrates concomitantly with their translocation across the cell membrane. The enzyme II UlaABC PTS system is involved in ascorbate transport.</text>
</comment>
<evidence type="ECO:0000256" key="8">
    <source>
        <dbReference type="ARBA" id="ARBA00037387"/>
    </source>
</evidence>
<evidence type="ECO:0000256" key="3">
    <source>
        <dbReference type="ARBA" id="ARBA00022490"/>
    </source>
</evidence>
<accession>A0A0F4LHT6</accession>
<protein>
    <recommendedName>
        <fullName evidence="9">Ascorbate-specific PTS system EIIA component</fullName>
    </recommendedName>
    <alternativeName>
        <fullName evidence="10">Ascorbate-specific phosphotransferase enzyme IIA component</fullName>
    </alternativeName>
</protein>
<evidence type="ECO:0000256" key="7">
    <source>
        <dbReference type="ARBA" id="ARBA00022777"/>
    </source>
</evidence>
<feature type="domain" description="PTS EIIB type-2" evidence="12">
    <location>
        <begin position="392"/>
        <end position="479"/>
    </location>
</feature>
<keyword evidence="7" id="KW-0418">Kinase</keyword>
<dbReference type="InterPro" id="IPR036634">
    <property type="entry name" value="PRD_sf"/>
</dbReference>
<sequence>MNERIQEIISLLLEKPDIKVTEMMDKLALTRRQVNYTIGLINEDLKAHGLSPIKRHSNGTFTYTDKLQELLVADKNLNNNFPNKNRAEMILLYLICNVDYVSLDDLTAIVHYSKTTILQDLKIAEQIVNKYHLNLKYNRSRGYFLQGSEEQILRLATNIILQSSDNLAGNLLEKFAINKDIVKISLNLITKFEAKFQVSFSDKYFNNLKLLVQIIVSRGLVCKSGLKVDGFIAKTKEYQYLRKLTELSNISDFYIKWIALEILSSNVFDKNNSEYSPDEIELFGFVHQIVEGFKSRTLVNIQDQSRFEKRLLNHLRPACFRVKYRLPSIETLNLDNDKDEQLLVNIIKDLIKPLEQWIGTKFSEDEVKLLTYYFGYLLFDNANSQKISNAKYNAVVVCSNGIIMSNILIKILKNIFPEISFLGTMSSREFSESDHDFNVVFSNMPLKTKLHNYIVKPNMTSTEKTTLRYRVLKDLGLEKVDYQLNALLNLIAKYAKVNNEAKLRNEIISILLSDSEKNDRKGEDAGELPNLLSYIKEKYIKVISSKKTDWKDALYQALEPLIEDNKVEDQYYFELVDQISNRYNYSFLGQDIAIPHAVPEKGIKDDGISLLISHYPIKLPYGKKVRIIAPIAFFHMDKYLNAINQLADLSTNDREINKLLNTNTSEQAFTILKEYVERGE</sequence>
<dbReference type="PROSITE" id="PS51372">
    <property type="entry name" value="PRD_2"/>
    <property type="match status" value="1"/>
</dbReference>
<keyword evidence="5" id="KW-0808">Transferase</keyword>
<dbReference type="InterPro" id="IPR002178">
    <property type="entry name" value="PTS_EIIA_type-2_dom"/>
</dbReference>
<evidence type="ECO:0000256" key="2">
    <source>
        <dbReference type="ARBA" id="ARBA00022448"/>
    </source>
</evidence>
<evidence type="ECO:0000259" key="13">
    <source>
        <dbReference type="PROSITE" id="PS51372"/>
    </source>
</evidence>
<gene>
    <name evidence="14" type="ORF">JF74_03320</name>
</gene>
<keyword evidence="4" id="KW-0597">Phosphoprotein</keyword>
<dbReference type="EMBL" id="JXLI01000006">
    <property type="protein sequence ID" value="KJY57829.1"/>
    <property type="molecule type" value="Genomic_DNA"/>
</dbReference>
<organism evidence="14 15">
    <name type="scientific">Lactobacillus melliventris</name>
    <dbReference type="NCBI Taxonomy" id="1218507"/>
    <lineage>
        <taxon>Bacteria</taxon>
        <taxon>Bacillati</taxon>
        <taxon>Bacillota</taxon>
        <taxon>Bacilli</taxon>
        <taxon>Lactobacillales</taxon>
        <taxon>Lactobacillaceae</taxon>
        <taxon>Lactobacillus</taxon>
    </lineage>
</organism>
<dbReference type="Pfam" id="PF00874">
    <property type="entry name" value="PRD"/>
    <property type="match status" value="1"/>
</dbReference>
<dbReference type="SUPFAM" id="SSF63520">
    <property type="entry name" value="PTS-regulatory domain, PRD"/>
    <property type="match status" value="1"/>
</dbReference>
<name>A0A0F4LHT6_9LACO</name>
<dbReference type="InterPro" id="IPR051351">
    <property type="entry name" value="Ascorbate-PTS_EIIA_comp"/>
</dbReference>
<proteinExistence type="predicted"/>
<dbReference type="GO" id="GO:0006355">
    <property type="term" value="P:regulation of DNA-templated transcription"/>
    <property type="evidence" value="ECO:0007669"/>
    <property type="project" value="InterPro"/>
</dbReference>
<evidence type="ECO:0000256" key="5">
    <source>
        <dbReference type="ARBA" id="ARBA00022679"/>
    </source>
</evidence>
<keyword evidence="6" id="KW-0598">Phosphotransferase system</keyword>
<dbReference type="CDD" id="cd05568">
    <property type="entry name" value="PTS_IIB_bgl_like"/>
    <property type="match status" value="1"/>
</dbReference>
<evidence type="ECO:0000259" key="11">
    <source>
        <dbReference type="PROSITE" id="PS51094"/>
    </source>
</evidence>
<dbReference type="PROSITE" id="PS51094">
    <property type="entry name" value="PTS_EIIA_TYPE_2"/>
    <property type="match status" value="1"/>
</dbReference>
<dbReference type="InterPro" id="IPR013011">
    <property type="entry name" value="PTS_EIIB_2"/>
</dbReference>